<reference evidence="3 4" key="1">
    <citation type="submission" date="2019-10" db="EMBL/GenBank/DDBJ databases">
        <title>Poseidonibacter ostreae sp. nov., isolated from the gut of the Ostrea denselamellosa.</title>
        <authorList>
            <person name="Choi A."/>
        </authorList>
    </citation>
    <scope>NUCLEOTIDE SEQUENCE [LARGE SCALE GENOMIC DNA]</scope>
    <source>
        <strain evidence="3 4">SJOD-M-33</strain>
    </source>
</reference>
<gene>
    <name evidence="3" type="ORF">GBG19_14770</name>
</gene>
<protein>
    <recommendedName>
        <fullName evidence="2">L,D-transpeptidase scaffold domain-containing protein</fullName>
    </recommendedName>
</protein>
<proteinExistence type="predicted"/>
<dbReference type="EMBL" id="WFKK01000065">
    <property type="protein sequence ID" value="KAB7885083.1"/>
    <property type="molecule type" value="Genomic_DNA"/>
</dbReference>
<dbReference type="InterPro" id="IPR045380">
    <property type="entry name" value="LD_TPept_scaffold_dom"/>
</dbReference>
<feature type="domain" description="L,D-transpeptidase scaffold" evidence="2">
    <location>
        <begin position="77"/>
        <end position="225"/>
    </location>
</feature>
<dbReference type="Pfam" id="PF20142">
    <property type="entry name" value="Scaffold"/>
    <property type="match status" value="1"/>
</dbReference>
<dbReference type="RefSeq" id="WP_152279894.1">
    <property type="nucleotide sequence ID" value="NZ_WFKK01000065.1"/>
</dbReference>
<accession>A0A6L4WNK6</accession>
<evidence type="ECO:0000256" key="1">
    <source>
        <dbReference type="SAM" id="SignalP"/>
    </source>
</evidence>
<comment type="caution">
    <text evidence="3">The sequence shown here is derived from an EMBL/GenBank/DDBJ whole genome shotgun (WGS) entry which is preliminary data.</text>
</comment>
<feature type="chain" id="PRO_5026674333" description="L,D-transpeptidase scaffold domain-containing protein" evidence="1">
    <location>
        <begin position="20"/>
        <end position="240"/>
    </location>
</feature>
<dbReference type="AlphaFoldDB" id="A0A6L4WNK6"/>
<feature type="signal peptide" evidence="1">
    <location>
        <begin position="1"/>
        <end position="19"/>
    </location>
</feature>
<evidence type="ECO:0000313" key="4">
    <source>
        <dbReference type="Proteomes" id="UP000472839"/>
    </source>
</evidence>
<organism evidence="3 4">
    <name type="scientific">Poseidonibacter ostreae</name>
    <dbReference type="NCBI Taxonomy" id="2654171"/>
    <lineage>
        <taxon>Bacteria</taxon>
        <taxon>Pseudomonadati</taxon>
        <taxon>Campylobacterota</taxon>
        <taxon>Epsilonproteobacteria</taxon>
        <taxon>Campylobacterales</taxon>
        <taxon>Arcobacteraceae</taxon>
        <taxon>Poseidonibacter</taxon>
    </lineage>
</organism>
<sequence length="240" mass="28131">MYNSKFVLSALFLSSSLFATTDIKPSEIKQEVLNEKYVKVDNIAPSLEEIFINDSTQTVKKLLSYRKIPNSFLSKSSIKNYYKNFNNQLIWSDKNGIKDISITLLETIKNDPVLKPNIKKAFNLEKILKELTKLEKTDDKYLESMTKIDFMLTSIYDKYMRYLSKGYINWKGFKRELRKLDEKEEILADWEKFNVNKNTAKLLKEAIIQNDLSFAFNEVNYTYPKAKELASTINDLKSYL</sequence>
<evidence type="ECO:0000313" key="3">
    <source>
        <dbReference type="EMBL" id="KAB7885083.1"/>
    </source>
</evidence>
<evidence type="ECO:0000259" key="2">
    <source>
        <dbReference type="Pfam" id="PF20142"/>
    </source>
</evidence>
<name>A0A6L4WNK6_9BACT</name>
<dbReference type="Proteomes" id="UP000472839">
    <property type="component" value="Unassembled WGS sequence"/>
</dbReference>
<keyword evidence="1" id="KW-0732">Signal</keyword>